<feature type="chain" id="PRO_5042211527" evidence="1">
    <location>
        <begin position="22"/>
        <end position="376"/>
    </location>
</feature>
<sequence length="376" mass="39337">MKITVCFLMVAISCFFSPATSDCFKRCYNSCQVQYMSDLSCLKNALALRRQATAIALSEFMCAYDRCRNTGNKAELFRAINKLMGVTGCSLRNLLGPNVTVKQLLNDVDGVLHNLLTTAINLVVSLNLGSLVTPKCGLLGNLVTRIPILLPPVLQNHQELLYSNGKLSGGTRSFVESEHVLGEKAPRNQGPLGGLASLSSLTGINNSGGILGGVSEALRDVGSVVRKATETISQLGVGGVAAGLTDILPVGNDPKGRLGSPGSSAEFGGIPGNIADVSNPLLGVTGLDSTNSFSTIFEKQTPGNNKITSGIWGGSITADGELNLIDNAADNRGQSDRLLSNTKGSEGFSVSTGFADGLGGLSMNNMERNYPGAQFF</sequence>
<protein>
    <submittedName>
        <fullName evidence="2">Uncharacterized protein</fullName>
    </submittedName>
</protein>
<reference evidence="2" key="1">
    <citation type="submission" date="2022-03" db="EMBL/GenBank/DDBJ databases">
        <authorList>
            <person name="Alioto T."/>
            <person name="Alioto T."/>
            <person name="Gomez Garrido J."/>
        </authorList>
    </citation>
    <scope>NUCLEOTIDE SEQUENCE</scope>
</reference>
<dbReference type="Proteomes" id="UP001295444">
    <property type="component" value="Chromosome 03"/>
</dbReference>
<evidence type="ECO:0000313" key="3">
    <source>
        <dbReference type="Proteomes" id="UP001295444"/>
    </source>
</evidence>
<proteinExistence type="predicted"/>
<dbReference type="EMBL" id="OW240914">
    <property type="protein sequence ID" value="CAH2276737.1"/>
    <property type="molecule type" value="Genomic_DNA"/>
</dbReference>
<evidence type="ECO:0000256" key="1">
    <source>
        <dbReference type="SAM" id="SignalP"/>
    </source>
</evidence>
<evidence type="ECO:0000313" key="2">
    <source>
        <dbReference type="EMBL" id="CAH2276737.1"/>
    </source>
</evidence>
<organism evidence="2 3">
    <name type="scientific">Pelobates cultripes</name>
    <name type="common">Western spadefoot toad</name>
    <dbReference type="NCBI Taxonomy" id="61616"/>
    <lineage>
        <taxon>Eukaryota</taxon>
        <taxon>Metazoa</taxon>
        <taxon>Chordata</taxon>
        <taxon>Craniata</taxon>
        <taxon>Vertebrata</taxon>
        <taxon>Euteleostomi</taxon>
        <taxon>Amphibia</taxon>
        <taxon>Batrachia</taxon>
        <taxon>Anura</taxon>
        <taxon>Pelobatoidea</taxon>
        <taxon>Pelobatidae</taxon>
        <taxon>Pelobates</taxon>
    </lineage>
</organism>
<feature type="signal peptide" evidence="1">
    <location>
        <begin position="1"/>
        <end position="21"/>
    </location>
</feature>
<accession>A0AAD1VX41</accession>
<dbReference type="AlphaFoldDB" id="A0AAD1VX41"/>
<keyword evidence="1" id="KW-0732">Signal</keyword>
<gene>
    <name evidence="2" type="ORF">PECUL_23A029627</name>
</gene>
<name>A0AAD1VX41_PELCU</name>
<keyword evidence="3" id="KW-1185">Reference proteome</keyword>